<dbReference type="Pfam" id="PF13649">
    <property type="entry name" value="Methyltransf_25"/>
    <property type="match status" value="1"/>
</dbReference>
<evidence type="ECO:0000313" key="5">
    <source>
        <dbReference type="Proteomes" id="UP001227126"/>
    </source>
</evidence>
<dbReference type="GO" id="GO:0008168">
    <property type="term" value="F:methyltransferase activity"/>
    <property type="evidence" value="ECO:0007669"/>
    <property type="project" value="UniProtKB-KW"/>
</dbReference>
<evidence type="ECO:0000259" key="3">
    <source>
        <dbReference type="Pfam" id="PF13649"/>
    </source>
</evidence>
<evidence type="ECO:0000256" key="1">
    <source>
        <dbReference type="ARBA" id="ARBA00022603"/>
    </source>
</evidence>
<dbReference type="Gene3D" id="3.40.50.150">
    <property type="entry name" value="Vaccinia Virus protein VP39"/>
    <property type="match status" value="1"/>
</dbReference>
<feature type="domain" description="Methyltransferase" evidence="3">
    <location>
        <begin position="44"/>
        <end position="136"/>
    </location>
</feature>
<protein>
    <submittedName>
        <fullName evidence="4">Class I SAM-dependent methyltransferase</fullName>
        <ecNumber evidence="4">2.1.1.-</ecNumber>
    </submittedName>
</protein>
<evidence type="ECO:0000313" key="4">
    <source>
        <dbReference type="EMBL" id="MDK3075790.1"/>
    </source>
</evidence>
<dbReference type="Proteomes" id="UP001227126">
    <property type="component" value="Unassembled WGS sequence"/>
</dbReference>
<keyword evidence="5" id="KW-1185">Reference proteome</keyword>
<dbReference type="InterPro" id="IPR029063">
    <property type="entry name" value="SAM-dependent_MTases_sf"/>
</dbReference>
<dbReference type="InterPro" id="IPR041698">
    <property type="entry name" value="Methyltransf_25"/>
</dbReference>
<keyword evidence="2 4" id="KW-0808">Transferase</keyword>
<dbReference type="PANTHER" id="PTHR43861">
    <property type="entry name" value="TRANS-ACONITATE 2-METHYLTRANSFERASE-RELATED"/>
    <property type="match status" value="1"/>
</dbReference>
<name>A0ABT7FKX1_9RHOB</name>
<dbReference type="CDD" id="cd02440">
    <property type="entry name" value="AdoMet_MTases"/>
    <property type="match status" value="1"/>
</dbReference>
<keyword evidence="1 4" id="KW-0489">Methyltransferase</keyword>
<reference evidence="4 5" key="1">
    <citation type="submission" date="2023-05" db="EMBL/GenBank/DDBJ databases">
        <title>Sedimentitalea sp. nov. JM2-8.</title>
        <authorList>
            <person name="Huang J."/>
        </authorList>
    </citation>
    <scope>NUCLEOTIDE SEQUENCE [LARGE SCALE GENOMIC DNA]</scope>
    <source>
        <strain evidence="4 5">JM2-8</strain>
    </source>
</reference>
<dbReference type="SUPFAM" id="SSF53335">
    <property type="entry name" value="S-adenosyl-L-methionine-dependent methyltransferases"/>
    <property type="match status" value="1"/>
</dbReference>
<dbReference type="PANTHER" id="PTHR43861:SF1">
    <property type="entry name" value="TRANS-ACONITATE 2-METHYLTRANSFERASE"/>
    <property type="match status" value="1"/>
</dbReference>
<accession>A0ABT7FKX1</accession>
<dbReference type="EC" id="2.1.1.-" evidence="4"/>
<gene>
    <name evidence="4" type="ORF">QO034_22295</name>
</gene>
<dbReference type="GO" id="GO:0032259">
    <property type="term" value="P:methylation"/>
    <property type="evidence" value="ECO:0007669"/>
    <property type="project" value="UniProtKB-KW"/>
</dbReference>
<sequence length="210" mass="22683">MTQPAAFWDRHAQRYARRPIKNMAAYEETLAHVTRHLTPADRAIELGCGTGTTALLLADSVAHLTGTDISGGMIEIARGKAAAQHVENVDFKVSDADAEGFDTGAFDAVLAFNLIHLLPDPRQAALTARRLLKPGGLFLSKTPCLAHNTVLLRPLVWVLRKLGIAPAVTFLSHDGLEQAIAAAGFEILETGLYPTKSTSRFIVARRLGDH</sequence>
<dbReference type="EMBL" id="JASNJE010000052">
    <property type="protein sequence ID" value="MDK3075790.1"/>
    <property type="molecule type" value="Genomic_DNA"/>
</dbReference>
<comment type="caution">
    <text evidence="4">The sequence shown here is derived from an EMBL/GenBank/DDBJ whole genome shotgun (WGS) entry which is preliminary data.</text>
</comment>
<proteinExistence type="predicted"/>
<organism evidence="4 5">
    <name type="scientific">Sedimentitalea xiamensis</name>
    <dbReference type="NCBI Taxonomy" id="3050037"/>
    <lineage>
        <taxon>Bacteria</taxon>
        <taxon>Pseudomonadati</taxon>
        <taxon>Pseudomonadota</taxon>
        <taxon>Alphaproteobacteria</taxon>
        <taxon>Rhodobacterales</taxon>
        <taxon>Paracoccaceae</taxon>
        <taxon>Sedimentitalea</taxon>
    </lineage>
</organism>
<dbReference type="RefSeq" id="WP_284487708.1">
    <property type="nucleotide sequence ID" value="NZ_JASNJE010000052.1"/>
</dbReference>
<evidence type="ECO:0000256" key="2">
    <source>
        <dbReference type="ARBA" id="ARBA00022679"/>
    </source>
</evidence>